<organism evidence="2 3">
    <name type="scientific">Plastoroseomonas arctica</name>
    <dbReference type="NCBI Taxonomy" id="1509237"/>
    <lineage>
        <taxon>Bacteria</taxon>
        <taxon>Pseudomonadati</taxon>
        <taxon>Pseudomonadota</taxon>
        <taxon>Alphaproteobacteria</taxon>
        <taxon>Acetobacterales</taxon>
        <taxon>Acetobacteraceae</taxon>
        <taxon>Plastoroseomonas</taxon>
    </lineage>
</organism>
<reference evidence="2" key="1">
    <citation type="submission" date="2020-01" db="EMBL/GenBank/DDBJ databases">
        <authorList>
            <person name="Rat A."/>
        </authorList>
    </citation>
    <scope>NUCLEOTIDE SEQUENCE</scope>
    <source>
        <strain evidence="2">LMG 28251</strain>
    </source>
</reference>
<dbReference type="InterPro" id="IPR004843">
    <property type="entry name" value="Calcineurin-like_PHP"/>
</dbReference>
<reference evidence="2" key="2">
    <citation type="journal article" date="2021" name="Syst. Appl. Microbiol.">
        <title>Roseomonas hellenica sp. nov., isolated from roots of wild-growing Alkanna tinctoria.</title>
        <authorList>
            <person name="Rat A."/>
            <person name="Naranjo H.D."/>
            <person name="Lebbe L."/>
            <person name="Cnockaert M."/>
            <person name="Krigas N."/>
            <person name="Grigoriadou K."/>
            <person name="Maloupa E."/>
            <person name="Willems A."/>
        </authorList>
    </citation>
    <scope>NUCLEOTIDE SEQUENCE</scope>
    <source>
        <strain evidence="2">LMG 28251</strain>
    </source>
</reference>
<accession>A0AAF1KUG2</accession>
<sequence length="283" mass="30753">MFTLAQISDTHLGAHTPLFRANFARVAGQMVARVPDVIVATGDVSLDGADREADLEYAARSFARLPRPVLAVPGNHDVGDHPDRAPRQPFSTERLERFERHFGPARWMADREGWRLLGLNSQVAGTGHPEEAAQAGFIAEALATLGERRLAVFLHKPIFTTTPEDPLFDYWSVPPFARAPFLPLLAHPALRLVASGHLHLHHEATRGGVRLAWAPAVSFVVAEDEQPGLPGARPCGYLLHRFGADAVTTELVCPDGMEQPFIHDVRAEAYPDSALLAAAPDAG</sequence>
<gene>
    <name evidence="2" type="ORF">GXW79_13675</name>
</gene>
<evidence type="ECO:0000259" key="1">
    <source>
        <dbReference type="Pfam" id="PF00149"/>
    </source>
</evidence>
<name>A0AAF1KUG2_9PROT</name>
<dbReference type="SUPFAM" id="SSF56300">
    <property type="entry name" value="Metallo-dependent phosphatases"/>
    <property type="match status" value="1"/>
</dbReference>
<dbReference type="GO" id="GO:0016787">
    <property type="term" value="F:hydrolase activity"/>
    <property type="evidence" value="ECO:0007669"/>
    <property type="project" value="InterPro"/>
</dbReference>
<proteinExistence type="predicted"/>
<dbReference type="PANTHER" id="PTHR43143:SF1">
    <property type="entry name" value="SERINE_THREONINE-PROTEIN PHOSPHATASE CPPED1"/>
    <property type="match status" value="1"/>
</dbReference>
<dbReference type="Gene3D" id="3.60.21.10">
    <property type="match status" value="1"/>
</dbReference>
<dbReference type="Proteomes" id="UP001196068">
    <property type="component" value="Unassembled WGS sequence"/>
</dbReference>
<dbReference type="EMBL" id="JAAEDH010000015">
    <property type="protein sequence ID" value="MBR0656127.1"/>
    <property type="molecule type" value="Genomic_DNA"/>
</dbReference>
<evidence type="ECO:0000313" key="3">
    <source>
        <dbReference type="Proteomes" id="UP001196068"/>
    </source>
</evidence>
<dbReference type="PANTHER" id="PTHR43143">
    <property type="entry name" value="METALLOPHOSPHOESTERASE, CALCINEURIN SUPERFAMILY"/>
    <property type="match status" value="1"/>
</dbReference>
<dbReference type="RefSeq" id="WP_211874971.1">
    <property type="nucleotide sequence ID" value="NZ_JAAEDH010000015.1"/>
</dbReference>
<keyword evidence="3" id="KW-1185">Reference proteome</keyword>
<dbReference type="InterPro" id="IPR029052">
    <property type="entry name" value="Metallo-depent_PP-like"/>
</dbReference>
<dbReference type="AlphaFoldDB" id="A0AAF1KUG2"/>
<feature type="domain" description="Calcineurin-like phosphoesterase" evidence="1">
    <location>
        <begin position="3"/>
        <end position="199"/>
    </location>
</feature>
<dbReference type="InterPro" id="IPR051918">
    <property type="entry name" value="STPP_CPPED1"/>
</dbReference>
<comment type="caution">
    <text evidence="2">The sequence shown here is derived from an EMBL/GenBank/DDBJ whole genome shotgun (WGS) entry which is preliminary data.</text>
</comment>
<dbReference type="Pfam" id="PF00149">
    <property type="entry name" value="Metallophos"/>
    <property type="match status" value="1"/>
</dbReference>
<evidence type="ECO:0000313" key="2">
    <source>
        <dbReference type="EMBL" id="MBR0656127.1"/>
    </source>
</evidence>
<protein>
    <submittedName>
        <fullName evidence="2">Metallophosphoesterase</fullName>
    </submittedName>
</protein>